<sequence>MVVTSNVNHKQQMVIDYSQTTNCFTYLDAYPLPRLDKIIENISRYELHSL</sequence>
<accession>A0A504Z528</accession>
<evidence type="ECO:0000313" key="1">
    <source>
        <dbReference type="EMBL" id="TPP65028.1"/>
    </source>
</evidence>
<keyword evidence="2" id="KW-1185">Reference proteome</keyword>
<proteinExistence type="predicted"/>
<dbReference type="EMBL" id="SUNJ01003737">
    <property type="protein sequence ID" value="TPP65028.1"/>
    <property type="molecule type" value="Genomic_DNA"/>
</dbReference>
<comment type="caution">
    <text evidence="1">The sequence shown here is derived from an EMBL/GenBank/DDBJ whole genome shotgun (WGS) entry which is preliminary data.</text>
</comment>
<dbReference type="AlphaFoldDB" id="A0A504Z528"/>
<dbReference type="Proteomes" id="UP000316759">
    <property type="component" value="Unassembled WGS sequence"/>
</dbReference>
<organism evidence="1 2">
    <name type="scientific">Fasciola gigantica</name>
    <name type="common">Giant liver fluke</name>
    <dbReference type="NCBI Taxonomy" id="46835"/>
    <lineage>
        <taxon>Eukaryota</taxon>
        <taxon>Metazoa</taxon>
        <taxon>Spiralia</taxon>
        <taxon>Lophotrochozoa</taxon>
        <taxon>Platyhelminthes</taxon>
        <taxon>Trematoda</taxon>
        <taxon>Digenea</taxon>
        <taxon>Plagiorchiida</taxon>
        <taxon>Echinostomata</taxon>
        <taxon>Echinostomatoidea</taxon>
        <taxon>Fasciolidae</taxon>
        <taxon>Fasciola</taxon>
    </lineage>
</organism>
<evidence type="ECO:0000313" key="2">
    <source>
        <dbReference type="Proteomes" id="UP000316759"/>
    </source>
</evidence>
<name>A0A504Z528_FASGI</name>
<reference evidence="1 2" key="1">
    <citation type="submission" date="2019-04" db="EMBL/GenBank/DDBJ databases">
        <title>Annotation for the trematode Fasciola gigantica.</title>
        <authorList>
            <person name="Choi Y.-J."/>
        </authorList>
    </citation>
    <scope>NUCLEOTIDE SEQUENCE [LARGE SCALE GENOMIC DNA]</scope>
    <source>
        <strain evidence="1">Uganda_cow_1</strain>
    </source>
</reference>
<dbReference type="OrthoDB" id="6145898at2759"/>
<gene>
    <name evidence="1" type="ORF">FGIG_09489</name>
</gene>
<protein>
    <submittedName>
        <fullName evidence="1">Retrovirus Pol polyprotein from transposon opus</fullName>
    </submittedName>
</protein>